<proteinExistence type="predicted"/>
<gene>
    <name evidence="2" type="ORF">KIV56_04515</name>
</gene>
<sequence>MPTKYEILASLIDSEAREIGDASGYHHALVGVLRDLHDWEAGKSPEKDLAAAIYNRLASVVDVDSFDDAEPKLAPGEIDPVTGRYNPEEG</sequence>
<feature type="region of interest" description="Disordered" evidence="1">
    <location>
        <begin position="69"/>
        <end position="90"/>
    </location>
</feature>
<keyword evidence="3" id="KW-1185">Reference proteome</keyword>
<dbReference type="EMBL" id="CP075584">
    <property type="protein sequence ID" value="WBM80666.1"/>
    <property type="molecule type" value="Genomic_DNA"/>
</dbReference>
<dbReference type="RefSeq" id="WP_281535337.1">
    <property type="nucleotide sequence ID" value="NZ_CP075584.1"/>
</dbReference>
<name>A0ABY7NDX1_9MICO</name>
<evidence type="ECO:0000313" key="2">
    <source>
        <dbReference type="EMBL" id="WBM80666.1"/>
    </source>
</evidence>
<evidence type="ECO:0000256" key="1">
    <source>
        <dbReference type="SAM" id="MobiDB-lite"/>
    </source>
</evidence>
<evidence type="ECO:0000313" key="3">
    <source>
        <dbReference type="Proteomes" id="UP001212421"/>
    </source>
</evidence>
<dbReference type="Proteomes" id="UP001212421">
    <property type="component" value="Chromosome"/>
</dbReference>
<organism evidence="2 3">
    <name type="scientific">Cryobacterium breve</name>
    <dbReference type="NCBI Taxonomy" id="1259258"/>
    <lineage>
        <taxon>Bacteria</taxon>
        <taxon>Bacillati</taxon>
        <taxon>Actinomycetota</taxon>
        <taxon>Actinomycetes</taxon>
        <taxon>Micrococcales</taxon>
        <taxon>Microbacteriaceae</taxon>
        <taxon>Cryobacterium</taxon>
    </lineage>
</organism>
<accession>A0ABY7NDX1</accession>
<reference evidence="2 3" key="1">
    <citation type="submission" date="2021-05" db="EMBL/GenBank/DDBJ databases">
        <authorList>
            <person name="Kumar R."/>
            <person name="Kumar A."/>
            <person name="Mukhia S."/>
        </authorList>
    </citation>
    <scope>NUCLEOTIDE SEQUENCE [LARGE SCALE GENOMIC DNA]</scope>
    <source>
        <strain evidence="2 3">ERMR7:08</strain>
    </source>
</reference>
<protein>
    <submittedName>
        <fullName evidence="2">Uncharacterized protein</fullName>
    </submittedName>
</protein>